<evidence type="ECO:0000256" key="1">
    <source>
        <dbReference type="ARBA" id="ARBA00022605"/>
    </source>
</evidence>
<evidence type="ECO:0000313" key="7">
    <source>
        <dbReference type="Proteomes" id="UP000029859"/>
    </source>
</evidence>
<keyword evidence="2" id="KW-0677">Repeat</keyword>
<keyword evidence="1" id="KW-0028">Amino-acid biosynthesis</keyword>
<feature type="domain" description="CBS" evidence="5">
    <location>
        <begin position="133"/>
        <end position="191"/>
    </location>
</feature>
<name>A0A099T045_METMT</name>
<evidence type="ECO:0000256" key="4">
    <source>
        <dbReference type="PROSITE-ProRule" id="PRU00703"/>
    </source>
</evidence>
<dbReference type="PANTHER" id="PTHR48108">
    <property type="entry name" value="CBS DOMAIN-CONTAINING PROTEIN CBSX2, CHLOROPLASTIC"/>
    <property type="match status" value="1"/>
</dbReference>
<sequence>MEDKMKLEAHSPTKSRVQKKDHVLITTSGTMDRGAFDFHTKISEHEGDIMSVATRKVITAPPTTRIIDAIKIMTKNNFRHIPLTDAGTNRIEGIVTSFDVIDFLGGGDKNQLVEKRHKGNLLAAINTDVSTIMQHDVTTIRSDGNIKEAFDLMLKNNIGSLPIVDSTNHVHAICTEKDFLTFTAGIVTNKTIAEYMSKRVEKAPANMTISDAAKIMVMNRFRRLPVVKGDILIGVVNASSIMHFLGNGEAFEKLTTGNIHEAMDAPISSLISKDVIWVSSDADLGKASELMVQNNVGALPVIDNGKLCGIITERDILRAMAE</sequence>
<evidence type="ECO:0000313" key="6">
    <source>
        <dbReference type="EMBL" id="KGK98517.1"/>
    </source>
</evidence>
<comment type="caution">
    <text evidence="6">The sequence shown here is derived from an EMBL/GenBank/DDBJ whole genome shotgun (WGS) entry which is preliminary data.</text>
</comment>
<dbReference type="Gene3D" id="3.10.580.10">
    <property type="entry name" value="CBS-domain"/>
    <property type="match status" value="2"/>
</dbReference>
<keyword evidence="7" id="KW-1185">Reference proteome</keyword>
<proteinExistence type="predicted"/>
<dbReference type="PROSITE" id="PS51371">
    <property type="entry name" value="CBS"/>
    <property type="match status" value="4"/>
</dbReference>
<gene>
    <name evidence="6" type="ORF">LI82_12560</name>
</gene>
<evidence type="ECO:0000256" key="2">
    <source>
        <dbReference type="ARBA" id="ARBA00022737"/>
    </source>
</evidence>
<dbReference type="Proteomes" id="UP000029859">
    <property type="component" value="Unassembled WGS sequence"/>
</dbReference>
<feature type="domain" description="CBS" evidence="5">
    <location>
        <begin position="196"/>
        <end position="251"/>
    </location>
</feature>
<dbReference type="InterPro" id="IPR000644">
    <property type="entry name" value="CBS_dom"/>
</dbReference>
<feature type="domain" description="CBS" evidence="5">
    <location>
        <begin position="53"/>
        <end position="112"/>
    </location>
</feature>
<evidence type="ECO:0000259" key="5">
    <source>
        <dbReference type="PROSITE" id="PS51371"/>
    </source>
</evidence>
<accession>A0A099T045</accession>
<evidence type="ECO:0000256" key="3">
    <source>
        <dbReference type="ARBA" id="ARBA00023167"/>
    </source>
</evidence>
<keyword evidence="4" id="KW-0129">CBS domain</keyword>
<dbReference type="EMBL" id="JRHO01000014">
    <property type="protein sequence ID" value="KGK98517.1"/>
    <property type="molecule type" value="Genomic_DNA"/>
</dbReference>
<dbReference type="Pfam" id="PF00571">
    <property type="entry name" value="CBS"/>
    <property type="match status" value="4"/>
</dbReference>
<dbReference type="PANTHER" id="PTHR48108:SF26">
    <property type="entry name" value="CBS DOMAIN-CONTAINING PROTEIN DDB_G0289609"/>
    <property type="match status" value="1"/>
</dbReference>
<dbReference type="CDD" id="cd04631">
    <property type="entry name" value="CBS_archAMPK_gamma-repeat2"/>
    <property type="match status" value="1"/>
</dbReference>
<keyword evidence="3" id="KW-0486">Methionine biosynthesis</keyword>
<organism evidence="6 7">
    <name type="scientific">Methanococcoides methylutens</name>
    <dbReference type="NCBI Taxonomy" id="2226"/>
    <lineage>
        <taxon>Archaea</taxon>
        <taxon>Methanobacteriati</taxon>
        <taxon>Methanobacteriota</taxon>
        <taxon>Stenosarchaea group</taxon>
        <taxon>Methanomicrobia</taxon>
        <taxon>Methanosarcinales</taxon>
        <taxon>Methanosarcinaceae</taxon>
        <taxon>Methanococcoides</taxon>
    </lineage>
</organism>
<dbReference type="InterPro" id="IPR051462">
    <property type="entry name" value="CBS_domain-containing"/>
</dbReference>
<protein>
    <submittedName>
        <fullName evidence="6">Transcriptional regulator, contains C-terminal CBS domains</fullName>
    </submittedName>
</protein>
<feature type="domain" description="CBS" evidence="5">
    <location>
        <begin position="271"/>
        <end position="322"/>
    </location>
</feature>
<dbReference type="InterPro" id="IPR046342">
    <property type="entry name" value="CBS_dom_sf"/>
</dbReference>
<dbReference type="GO" id="GO:0009086">
    <property type="term" value="P:methionine biosynthetic process"/>
    <property type="evidence" value="ECO:0007669"/>
    <property type="project" value="UniProtKB-KW"/>
</dbReference>
<dbReference type="SMART" id="SM00116">
    <property type="entry name" value="CBS"/>
    <property type="match status" value="4"/>
</dbReference>
<dbReference type="CDD" id="cd17779">
    <property type="entry name" value="CBS_archAMPK_gamma-repeat1"/>
    <property type="match status" value="1"/>
</dbReference>
<reference evidence="6 7" key="1">
    <citation type="submission" date="2014-09" db="EMBL/GenBank/DDBJ databases">
        <title>Draft genome sequence of an obligately methylotrophic methanogen, Methanococcoides methylutens, isolated from marine sediment.</title>
        <authorList>
            <person name="Guan Y."/>
            <person name="Ngugi D.K."/>
            <person name="Blom J."/>
            <person name="Ali S."/>
            <person name="Ferry J.G."/>
            <person name="Stingl U."/>
        </authorList>
    </citation>
    <scope>NUCLEOTIDE SEQUENCE [LARGE SCALE GENOMIC DNA]</scope>
    <source>
        <strain evidence="6 7">DSM 2657</strain>
    </source>
</reference>
<dbReference type="AlphaFoldDB" id="A0A099T045"/>
<dbReference type="SUPFAM" id="SSF54631">
    <property type="entry name" value="CBS-domain pair"/>
    <property type="match status" value="2"/>
</dbReference>